<name>U6GWE5_EIMAC</name>
<sequence>MRGGGYFRIWPHLEFQRMNYPTWPPPNSSPLHPIEPWGRQVFVFTPYAADLTAPLSGPYPRSPPLRGPAPPSVRLSPRLERLAAESAAAAERAAAAAAAGGLLGVLSAPAYAAATAAKKAAAAAATAAAAEIAAGPLQQAAAPVLCITDYGRRPLLFLSSEDLSELKRHMQHFYTLMREFKRSAKRL</sequence>
<dbReference type="GeneID" id="25271183"/>
<dbReference type="AlphaFoldDB" id="U6GWE5"/>
<dbReference type="RefSeq" id="XP_013247871.1">
    <property type="nucleotide sequence ID" value="XM_013392417.1"/>
</dbReference>
<dbReference type="OMA" id="LCDSAYE"/>
<keyword evidence="2" id="KW-1185">Reference proteome</keyword>
<proteinExistence type="predicted"/>
<reference evidence="1" key="1">
    <citation type="submission" date="2013-10" db="EMBL/GenBank/DDBJ databases">
        <title>Genomic analysis of the causative agents of coccidiosis in chickens.</title>
        <authorList>
            <person name="Reid A.J."/>
            <person name="Blake D."/>
            <person name="Billington K."/>
            <person name="Browne H."/>
            <person name="Dunn M."/>
            <person name="Hung S."/>
            <person name="Kawahara F."/>
            <person name="Miranda-Saavedra D."/>
            <person name="Mourier T."/>
            <person name="Nagra H."/>
            <person name="Otto T.D."/>
            <person name="Rawlings N."/>
            <person name="Sanchez A."/>
            <person name="Sanders M."/>
            <person name="Subramaniam C."/>
            <person name="Tay Y."/>
            <person name="Dear P."/>
            <person name="Doerig C."/>
            <person name="Gruber A."/>
            <person name="Parkinson J."/>
            <person name="Shirley M."/>
            <person name="Wan K.L."/>
            <person name="Berriman M."/>
            <person name="Tomley F."/>
            <person name="Pain A."/>
        </authorList>
    </citation>
    <scope>NUCLEOTIDE SEQUENCE</scope>
    <source>
        <strain evidence="1">Houghton</strain>
    </source>
</reference>
<gene>
    <name evidence="1" type="ORF">EAH_00031130</name>
</gene>
<dbReference type="EMBL" id="HG672854">
    <property type="protein sequence ID" value="CDI82894.1"/>
    <property type="molecule type" value="Genomic_DNA"/>
</dbReference>
<evidence type="ECO:0000313" key="1">
    <source>
        <dbReference type="EMBL" id="CDI82894.1"/>
    </source>
</evidence>
<accession>U6GWE5</accession>
<protein>
    <submittedName>
        <fullName evidence="1">Uncharacterized protein</fullName>
    </submittedName>
</protein>
<dbReference type="Proteomes" id="UP000018050">
    <property type="component" value="Unassembled WGS sequence"/>
</dbReference>
<reference evidence="1" key="2">
    <citation type="submission" date="2013-10" db="EMBL/GenBank/DDBJ databases">
        <authorList>
            <person name="Aslett M."/>
        </authorList>
    </citation>
    <scope>NUCLEOTIDE SEQUENCE</scope>
    <source>
        <strain evidence="1">Houghton</strain>
    </source>
</reference>
<evidence type="ECO:0000313" key="2">
    <source>
        <dbReference type="Proteomes" id="UP000018050"/>
    </source>
</evidence>
<dbReference type="OrthoDB" id="373479at2759"/>
<dbReference type="VEuPathDB" id="ToxoDB:EAH_00031130"/>
<organism evidence="1 2">
    <name type="scientific">Eimeria acervulina</name>
    <name type="common">Coccidian parasite</name>
    <dbReference type="NCBI Taxonomy" id="5801"/>
    <lineage>
        <taxon>Eukaryota</taxon>
        <taxon>Sar</taxon>
        <taxon>Alveolata</taxon>
        <taxon>Apicomplexa</taxon>
        <taxon>Conoidasida</taxon>
        <taxon>Coccidia</taxon>
        <taxon>Eucoccidiorida</taxon>
        <taxon>Eimeriorina</taxon>
        <taxon>Eimeriidae</taxon>
        <taxon>Eimeria</taxon>
    </lineage>
</organism>